<dbReference type="Pfam" id="PF11848">
    <property type="entry name" value="DUF3368"/>
    <property type="match status" value="1"/>
</dbReference>
<dbReference type="RefSeq" id="WP_344809345.1">
    <property type="nucleotide sequence ID" value="NZ_BAABBO010000021.1"/>
</dbReference>
<comment type="caution">
    <text evidence="1">The sequence shown here is derived from an EMBL/GenBank/DDBJ whole genome shotgun (WGS) entry which is preliminary data.</text>
</comment>
<organism evidence="1 2">
    <name type="scientific">Allohahella marinimesophila</name>
    <dbReference type="NCBI Taxonomy" id="1054972"/>
    <lineage>
        <taxon>Bacteria</taxon>
        <taxon>Pseudomonadati</taxon>
        <taxon>Pseudomonadota</taxon>
        <taxon>Gammaproteobacteria</taxon>
        <taxon>Oceanospirillales</taxon>
        <taxon>Hahellaceae</taxon>
        <taxon>Allohahella</taxon>
    </lineage>
</organism>
<dbReference type="EMBL" id="BAABBO010000021">
    <property type="protein sequence ID" value="GAA3977501.1"/>
    <property type="molecule type" value="Genomic_DNA"/>
</dbReference>
<evidence type="ECO:0008006" key="3">
    <source>
        <dbReference type="Google" id="ProtNLM"/>
    </source>
</evidence>
<evidence type="ECO:0000313" key="1">
    <source>
        <dbReference type="EMBL" id="GAA3977501.1"/>
    </source>
</evidence>
<accession>A0ABP7Q9V6</accession>
<evidence type="ECO:0000313" key="2">
    <source>
        <dbReference type="Proteomes" id="UP001501337"/>
    </source>
</evidence>
<name>A0ABP7Q9V6_9GAMM</name>
<reference evidence="2" key="1">
    <citation type="journal article" date="2019" name="Int. J. Syst. Evol. Microbiol.">
        <title>The Global Catalogue of Microorganisms (GCM) 10K type strain sequencing project: providing services to taxonomists for standard genome sequencing and annotation.</title>
        <authorList>
            <consortium name="The Broad Institute Genomics Platform"/>
            <consortium name="The Broad Institute Genome Sequencing Center for Infectious Disease"/>
            <person name="Wu L."/>
            <person name="Ma J."/>
        </authorList>
    </citation>
    <scope>NUCLEOTIDE SEQUENCE [LARGE SCALE GENOMIC DNA]</scope>
    <source>
        <strain evidence="2">JCM 17555</strain>
    </source>
</reference>
<gene>
    <name evidence="1" type="ORF">GCM10022278_37830</name>
</gene>
<proteinExistence type="predicted"/>
<keyword evidence="2" id="KW-1185">Reference proteome</keyword>
<protein>
    <recommendedName>
        <fullName evidence="3">PIN domain-containing protein</fullName>
    </recommendedName>
</protein>
<dbReference type="Proteomes" id="UP001501337">
    <property type="component" value="Unassembled WGS sequence"/>
</dbReference>
<sequence>MADAVKRCTVIIPDAGPLISLWVADQLSLLLKLDMRIVVIDAIYAELTRDPDNWPKDKAIKNFIQSNQPPFVIEPTRIGRAEKERTRKGERPLRNACEIAIADFMSAEDGLGKYISSKEPVVVLWEDSDTPFMWFSHKLPNLHLLTTVGFLRGLERVSVIPCADAVIREMTHPSITN</sequence>
<dbReference type="InterPro" id="IPR021799">
    <property type="entry name" value="PIN-like_prokaryotic"/>
</dbReference>